<protein>
    <recommendedName>
        <fullName evidence="3">Lipoprotein</fullName>
    </recommendedName>
</protein>
<keyword evidence="2" id="KW-1185">Reference proteome</keyword>
<name>A0ABM6BQS4_YERET</name>
<reference evidence="1 2" key="1">
    <citation type="journal article" date="2016" name="Toxins">
        <title>The Draft Genome Sequence of the Yersinia entomophaga Entomopathogenic Type Strain MH96T.</title>
        <authorList>
            <person name="Hurst M.R."/>
            <person name="Beattie A."/>
            <person name="Altermann E."/>
            <person name="Moraga R.M."/>
            <person name="Harper L.A."/>
            <person name="Calder J."/>
            <person name="Laugraud A."/>
        </authorList>
    </citation>
    <scope>NUCLEOTIDE SEQUENCE [LARGE SCALE GENOMIC DNA]</scope>
    <source>
        <strain evidence="1 2">MH96</strain>
    </source>
</reference>
<evidence type="ECO:0000313" key="1">
    <source>
        <dbReference type="EMBL" id="ANI31783.1"/>
    </source>
</evidence>
<organism evidence="1 2">
    <name type="scientific">Yersinia entomophaga</name>
    <dbReference type="NCBI Taxonomy" id="935293"/>
    <lineage>
        <taxon>Bacteria</taxon>
        <taxon>Pseudomonadati</taxon>
        <taxon>Pseudomonadota</taxon>
        <taxon>Gammaproteobacteria</taxon>
        <taxon>Enterobacterales</taxon>
        <taxon>Yersiniaceae</taxon>
        <taxon>Yersinia</taxon>
    </lineage>
</organism>
<dbReference type="EMBL" id="CP010029">
    <property type="protein sequence ID" value="ANI31783.1"/>
    <property type="molecule type" value="Genomic_DNA"/>
</dbReference>
<evidence type="ECO:0000313" key="2">
    <source>
        <dbReference type="Proteomes" id="UP000266744"/>
    </source>
</evidence>
<evidence type="ECO:0008006" key="3">
    <source>
        <dbReference type="Google" id="ProtNLM"/>
    </source>
</evidence>
<gene>
    <name evidence="1" type="ORF">PL78_18410</name>
</gene>
<dbReference type="Proteomes" id="UP000266744">
    <property type="component" value="Chromosome"/>
</dbReference>
<accession>A0ABM6BQS4</accession>
<proteinExistence type="predicted"/>
<sequence>MFSSYSLADCQSFIPQLAKTLHPELTLAPSNLNICKVWPYAPDKTIVVMTLISDIPEQYSDQPTYDVDVLVVDSATGKLIAHRYDQKAISDDAIYTDNISIDTARYQLTAENRAFGIRTYHRGSSRVNPIADYVLTLYNLQDGKLNKLTKPLQMDQYSGEWDGNCTGEFSEDKRTISVAKTQTHGFNDLQINSVTTSRRSELLKEDNCVDKEVKVRKNSMLLKYNGTEYSVPQKALSFYPF</sequence>